<dbReference type="PANTHER" id="PTHR33026:SF7">
    <property type="entry name" value="OS03G0100275 PROTEIN"/>
    <property type="match status" value="1"/>
</dbReference>
<sequence>MAPKAGKVVKSVEAQRLAALRKERAISPSPQLAAEDLREYYYLFWSTKTRAHPQMKVLPAAAQQLAPNGYPFFALFFYCGLCPPFSEFFCDIMNTYGFHLLDFTPNVVLTMVVFAHLCENFVGVHPNVALFRHFFMPRAERGDPLSGGIAWISRASNKEAYLEGEFRSKWEEWRAEWCWVVEENPQPFTALCQAPVVRGNDWSDVAPEDARLKIAVTRIQRLRLAGLSVGAVGADFLQCPSPPCRRGGDPPGSSRMRRIS</sequence>
<evidence type="ECO:0000313" key="4">
    <source>
        <dbReference type="Proteomes" id="UP000280104"/>
    </source>
</evidence>
<dbReference type="PANTHER" id="PTHR33026">
    <property type="entry name" value="OS06G0360600 PROTEIN"/>
    <property type="match status" value="1"/>
</dbReference>
<dbReference type="InterPro" id="IPR007321">
    <property type="entry name" value="Transposase_28"/>
</dbReference>
<accession>A0A7H4LPT0</accession>
<dbReference type="Proteomes" id="UP000280104">
    <property type="component" value="Chromosome II"/>
</dbReference>
<gene>
    <name evidence="3" type="ORF">CAMPLR22A2D_LOCUS5252</name>
</gene>
<evidence type="ECO:0000313" key="3">
    <source>
        <dbReference type="EMBL" id="SPT20619.1"/>
    </source>
</evidence>
<reference evidence="3 4" key="1">
    <citation type="submission" date="2018-05" db="EMBL/GenBank/DDBJ databases">
        <authorList>
            <person name="Thind KAUR A."/>
        </authorList>
    </citation>
    <scope>NUCLEOTIDE SEQUENCE [LARGE SCALE GENOMIC DNA]</scope>
</reference>
<dbReference type="EMBL" id="LS480641">
    <property type="protein sequence ID" value="SPT20619.1"/>
    <property type="molecule type" value="Genomic_DNA"/>
</dbReference>
<protein>
    <recommendedName>
        <fullName evidence="2">Transposase (putative) gypsy type domain-containing protein</fullName>
    </recommendedName>
</protein>
<name>A0A7H4LPT0_WHEAT</name>
<dbReference type="Pfam" id="PF04195">
    <property type="entry name" value="Transposase_28"/>
    <property type="match status" value="1"/>
</dbReference>
<evidence type="ECO:0000259" key="2">
    <source>
        <dbReference type="Pfam" id="PF04195"/>
    </source>
</evidence>
<feature type="region of interest" description="Disordered" evidence="1">
    <location>
        <begin position="240"/>
        <end position="260"/>
    </location>
</feature>
<proteinExistence type="predicted"/>
<feature type="domain" description="Transposase (putative) gypsy type" evidence="2">
    <location>
        <begin position="73"/>
        <end position="136"/>
    </location>
</feature>
<evidence type="ECO:0000256" key="1">
    <source>
        <dbReference type="SAM" id="MobiDB-lite"/>
    </source>
</evidence>
<dbReference type="AlphaFoldDB" id="A0A7H4LPT0"/>
<organism evidence="3 4">
    <name type="scientific">Triticum aestivum</name>
    <name type="common">Wheat</name>
    <dbReference type="NCBI Taxonomy" id="4565"/>
    <lineage>
        <taxon>Eukaryota</taxon>
        <taxon>Viridiplantae</taxon>
        <taxon>Streptophyta</taxon>
        <taxon>Embryophyta</taxon>
        <taxon>Tracheophyta</taxon>
        <taxon>Spermatophyta</taxon>
        <taxon>Magnoliopsida</taxon>
        <taxon>Liliopsida</taxon>
        <taxon>Poales</taxon>
        <taxon>Poaceae</taxon>
        <taxon>BOP clade</taxon>
        <taxon>Pooideae</taxon>
        <taxon>Triticodae</taxon>
        <taxon>Triticeae</taxon>
        <taxon>Triticinae</taxon>
        <taxon>Triticum</taxon>
    </lineage>
</organism>